<protein>
    <submittedName>
        <fullName evidence="2">Phosphotransferase family protein</fullName>
    </submittedName>
</protein>
<dbReference type="Pfam" id="PF01636">
    <property type="entry name" value="APH"/>
    <property type="match status" value="1"/>
</dbReference>
<dbReference type="SUPFAM" id="SSF56112">
    <property type="entry name" value="Protein kinase-like (PK-like)"/>
    <property type="match status" value="1"/>
</dbReference>
<dbReference type="Gene3D" id="3.90.1200.10">
    <property type="match status" value="1"/>
</dbReference>
<name>A0ABW3P4Y2_9SPHN</name>
<accession>A0ABW3P4Y2</accession>
<organism evidence="2 3">
    <name type="scientific">Sphingobium olei</name>
    <dbReference type="NCBI Taxonomy" id="420955"/>
    <lineage>
        <taxon>Bacteria</taxon>
        <taxon>Pseudomonadati</taxon>
        <taxon>Pseudomonadota</taxon>
        <taxon>Alphaproteobacteria</taxon>
        <taxon>Sphingomonadales</taxon>
        <taxon>Sphingomonadaceae</taxon>
        <taxon>Sphingobium</taxon>
    </lineage>
</organism>
<dbReference type="InterPro" id="IPR011009">
    <property type="entry name" value="Kinase-like_dom_sf"/>
</dbReference>
<proteinExistence type="predicted"/>
<dbReference type="Proteomes" id="UP001597203">
    <property type="component" value="Unassembled WGS sequence"/>
</dbReference>
<comment type="caution">
    <text evidence="2">The sequence shown here is derived from an EMBL/GenBank/DDBJ whole genome shotgun (WGS) entry which is preliminary data.</text>
</comment>
<evidence type="ECO:0000313" key="3">
    <source>
        <dbReference type="Proteomes" id="UP001597203"/>
    </source>
</evidence>
<dbReference type="EMBL" id="JBHTLS010000130">
    <property type="protein sequence ID" value="MFD1106108.1"/>
    <property type="molecule type" value="Genomic_DNA"/>
</dbReference>
<feature type="domain" description="Aminoglycoside phosphotransferase" evidence="1">
    <location>
        <begin position="12"/>
        <end position="220"/>
    </location>
</feature>
<evidence type="ECO:0000313" key="2">
    <source>
        <dbReference type="EMBL" id="MFD1106108.1"/>
    </source>
</evidence>
<keyword evidence="3" id="KW-1185">Reference proteome</keyword>
<reference evidence="3" key="1">
    <citation type="journal article" date="2019" name="Int. J. Syst. Evol. Microbiol.">
        <title>The Global Catalogue of Microorganisms (GCM) 10K type strain sequencing project: providing services to taxonomists for standard genome sequencing and annotation.</title>
        <authorList>
            <consortium name="The Broad Institute Genomics Platform"/>
            <consortium name="The Broad Institute Genome Sequencing Center for Infectious Disease"/>
            <person name="Wu L."/>
            <person name="Ma J."/>
        </authorList>
    </citation>
    <scope>NUCLEOTIDE SEQUENCE [LARGE SCALE GENOMIC DNA]</scope>
    <source>
        <strain evidence="3">CCUG 54329</strain>
    </source>
</reference>
<gene>
    <name evidence="2" type="ORF">ACFQ24_14670</name>
</gene>
<evidence type="ECO:0000259" key="1">
    <source>
        <dbReference type="Pfam" id="PF01636"/>
    </source>
</evidence>
<sequence length="285" mass="30873">MRAASSALLLPLRPIARGASAELFDLGDGRVLKLFRDTVSDEMIEREIAASVHAGNCGLPTAAAIGRDDREGRRGVLYPRLDGGTLMDWIRRNPMKAGQALDGMAGIHIAMHRKEGGALRALKDVLATDIAYGPAPLPVQQAAIAYLQRLPDGRALTHGDFHLGNVMMTPQGMAVIDWSKAAVGHPAADAVRSEMLMRFGIGPADWVTNLWRDWAAGRLRRAYLASSPVTSRELDQWRPVVALAWLRARDAGRNAAFQHYLDKALVQAKLPPLGAGPTRTDEPGL</sequence>
<dbReference type="InterPro" id="IPR002575">
    <property type="entry name" value="Aminoglycoside_PTrfase"/>
</dbReference>
<dbReference type="RefSeq" id="WP_380912485.1">
    <property type="nucleotide sequence ID" value="NZ_JBHTLS010000130.1"/>
</dbReference>